<dbReference type="InterPro" id="IPR015003">
    <property type="entry name" value="DUF1853"/>
</dbReference>
<protein>
    <recommendedName>
        <fullName evidence="3">DUF1853 family protein</fullName>
    </recommendedName>
</protein>
<dbReference type="EMBL" id="FLOB01000003">
    <property type="protein sequence ID" value="SBS30316.1"/>
    <property type="molecule type" value="Genomic_DNA"/>
</dbReference>
<proteinExistence type="predicted"/>
<dbReference type="AlphaFoldDB" id="A0A1A8TE43"/>
<reference evidence="1 2" key="1">
    <citation type="submission" date="2016-06" db="EMBL/GenBank/DDBJ databases">
        <authorList>
            <person name="Kjaerup R.B."/>
            <person name="Dalgaard T.S."/>
            <person name="Juul-Madsen H.R."/>
        </authorList>
    </citation>
    <scope>NUCLEOTIDE SEQUENCE [LARGE SCALE GENOMIC DNA]</scope>
    <source>
        <strain evidence="1 2">CECT 8886</strain>
    </source>
</reference>
<dbReference type="STRING" id="1792290.MSP8886_01769"/>
<dbReference type="Pfam" id="PF08907">
    <property type="entry name" value="DUF1853"/>
    <property type="match status" value="1"/>
</dbReference>
<evidence type="ECO:0008006" key="3">
    <source>
        <dbReference type="Google" id="ProtNLM"/>
    </source>
</evidence>
<gene>
    <name evidence="1" type="ORF">MSP8886_01769</name>
</gene>
<keyword evidence="2" id="KW-1185">Reference proteome</keyword>
<dbReference type="Proteomes" id="UP000092544">
    <property type="component" value="Unassembled WGS sequence"/>
</dbReference>
<dbReference type="OrthoDB" id="378654at2"/>
<evidence type="ECO:0000313" key="1">
    <source>
        <dbReference type="EMBL" id="SBS30316.1"/>
    </source>
</evidence>
<name>A0A1A8TE43_9GAMM</name>
<evidence type="ECO:0000313" key="2">
    <source>
        <dbReference type="Proteomes" id="UP000092544"/>
    </source>
</evidence>
<accession>A0A1A8TE43</accession>
<sequence>MMTAEINQYLADLAWVVGSEQGEFSCSPTTNLIESDMDVSKFWVSNKNERLAALALNPEPLGNAVRACKSHFLGSYFETLFSFAIQHLSSFNVLFEHIQIMDKDKKTLGEIDMLVEALTGECIQFEVAIKFYLERTDLYPHHWIGPNKNDSLKKKVDRARGHQLQILKTTDGKQLLQSVTKDSNFQAKLLIFGRLYLALSSPEKVISFCDNSHFGGWIRVSQVDLLLPFFSYYMPLSKPHWLTFSNSSRDLCFFEAQCKNEWRKSFQEDVRPKHIMLLRELEGRMSCHFVFIVPDNW</sequence>
<organism evidence="1 2">
    <name type="scientific">Marinomonas spartinae</name>
    <dbReference type="NCBI Taxonomy" id="1792290"/>
    <lineage>
        <taxon>Bacteria</taxon>
        <taxon>Pseudomonadati</taxon>
        <taxon>Pseudomonadota</taxon>
        <taxon>Gammaproteobacteria</taxon>
        <taxon>Oceanospirillales</taxon>
        <taxon>Oceanospirillaceae</taxon>
        <taxon>Marinomonas</taxon>
    </lineage>
</organism>
<dbReference type="RefSeq" id="WP_067015115.1">
    <property type="nucleotide sequence ID" value="NZ_FLOB01000003.1"/>
</dbReference>